<dbReference type="Proteomes" id="UP000694005">
    <property type="component" value="Chromosome A03"/>
</dbReference>
<feature type="region of interest" description="Disordered" evidence="1">
    <location>
        <begin position="150"/>
        <end position="172"/>
    </location>
</feature>
<organism evidence="2 3">
    <name type="scientific">Brassica campestris</name>
    <name type="common">Field mustard</name>
    <dbReference type="NCBI Taxonomy" id="3711"/>
    <lineage>
        <taxon>Eukaryota</taxon>
        <taxon>Viridiplantae</taxon>
        <taxon>Streptophyta</taxon>
        <taxon>Embryophyta</taxon>
        <taxon>Tracheophyta</taxon>
        <taxon>Spermatophyta</taxon>
        <taxon>Magnoliopsida</taxon>
        <taxon>eudicotyledons</taxon>
        <taxon>Gunneridae</taxon>
        <taxon>Pentapetalae</taxon>
        <taxon>rosids</taxon>
        <taxon>malvids</taxon>
        <taxon>Brassicales</taxon>
        <taxon>Brassicaceae</taxon>
        <taxon>Brassiceae</taxon>
        <taxon>Brassica</taxon>
    </lineage>
</organism>
<proteinExistence type="predicted"/>
<protein>
    <submittedName>
        <fullName evidence="2">Uncharacterized protein</fullName>
    </submittedName>
</protein>
<dbReference type="Gramene" id="A03p61990.2_BraZ1">
    <property type="protein sequence ID" value="A03p61990.2_BraZ1.CDS"/>
    <property type="gene ID" value="A03g61990.2_BraZ1"/>
</dbReference>
<dbReference type="EMBL" id="LS974619">
    <property type="protein sequence ID" value="CAG7884856.1"/>
    <property type="molecule type" value="Genomic_DNA"/>
</dbReference>
<dbReference type="AlphaFoldDB" id="A0A8D9GQX6"/>
<reference evidence="2 3" key="1">
    <citation type="submission" date="2021-07" db="EMBL/GenBank/DDBJ databases">
        <authorList>
            <consortium name="Genoscope - CEA"/>
            <person name="William W."/>
        </authorList>
    </citation>
    <scope>NUCLEOTIDE SEQUENCE [LARGE SCALE GENOMIC DNA]</scope>
</reference>
<sequence length="172" mass="19580">MHFGSFLVEHREKKKKLWKTGPRFDEILSRDYPPLKLRLGQSEQIYKEALVALSSGWKISLSIWRITALLDDKYLSSLKKSLKGLRDASLARKILNQASDIFTSLNKLRSDFNRDITLPSSLEIAGKLWALEKILTSLYVPKPARYGSFKGTPPSEKLKKDVDTRRTTSAVA</sequence>
<evidence type="ECO:0000256" key="1">
    <source>
        <dbReference type="SAM" id="MobiDB-lite"/>
    </source>
</evidence>
<evidence type="ECO:0000313" key="2">
    <source>
        <dbReference type="EMBL" id="CAG7884856.1"/>
    </source>
</evidence>
<feature type="compositionally biased region" description="Basic and acidic residues" evidence="1">
    <location>
        <begin position="156"/>
        <end position="166"/>
    </location>
</feature>
<name>A0A8D9GQX6_BRACM</name>
<accession>A0A8D9GQX6</accession>
<gene>
    <name evidence="2" type="ORF">BRAPAZ1V2_A03P61990.2</name>
</gene>
<evidence type="ECO:0000313" key="3">
    <source>
        <dbReference type="Proteomes" id="UP000694005"/>
    </source>
</evidence>